<dbReference type="PANTHER" id="PTHR43637">
    <property type="entry name" value="UPF0273 PROTEIN TM_0370"/>
    <property type="match status" value="1"/>
</dbReference>
<evidence type="ECO:0000259" key="3">
    <source>
        <dbReference type="PROSITE" id="PS51146"/>
    </source>
</evidence>
<dbReference type="PROSITE" id="PS51257">
    <property type="entry name" value="PROKAR_LIPOPROTEIN"/>
    <property type="match status" value="1"/>
</dbReference>
<reference evidence="4 5" key="1">
    <citation type="submission" date="2020-06" db="EMBL/GenBank/DDBJ databases">
        <title>Methanolobus halotolerans sp. nov., isolated from a saline lake Tus in Siberia.</title>
        <authorList>
            <person name="Shen Y."/>
            <person name="Chen S.-C."/>
            <person name="Lai M.-C."/>
            <person name="Huang H.-H."/>
            <person name="Chiu H.-H."/>
            <person name="Tang S.-L."/>
            <person name="Rogozin D.Y."/>
            <person name="Degermendzhy A.G."/>
        </authorList>
    </citation>
    <scope>NUCLEOTIDE SEQUENCE [LARGE SCALE GENOMIC DNA]</scope>
    <source>
        <strain evidence="4 5">DSM 21339</strain>
    </source>
</reference>
<dbReference type="GO" id="GO:0005524">
    <property type="term" value="F:ATP binding"/>
    <property type="evidence" value="ECO:0007669"/>
    <property type="project" value="UniProtKB-KW"/>
</dbReference>
<dbReference type="Proteomes" id="UP000509594">
    <property type="component" value="Chromosome"/>
</dbReference>
<evidence type="ECO:0000313" key="4">
    <source>
        <dbReference type="EMBL" id="QLC49678.1"/>
    </source>
</evidence>
<sequence length="227" mass="25637">MRSSSFIQGLDEVLCGGFIRPSVTLVAGSAGCGKTNICFQSLFEAAKRGENCVYVSLLSESRSKIIRSLSSFDFFSEDVINTGKLRICSISADTIAEGDFSIFEYIREHVLNYSPSRVVIDPITILSEIDSTFEEKQLRSCELRTFVNNLFYEFEERDILLLVTGEIPEESIASSTWSYMVDTILELKRKKENTNIHRYLEVIKTRGSDFVAGEHSFRIESCGINMI</sequence>
<dbReference type="AlphaFoldDB" id="A0A7D5E7H6"/>
<dbReference type="EMBL" id="CP058215">
    <property type="protein sequence ID" value="QLC49678.1"/>
    <property type="molecule type" value="Genomic_DNA"/>
</dbReference>
<evidence type="ECO:0000256" key="1">
    <source>
        <dbReference type="ARBA" id="ARBA00022741"/>
    </source>
</evidence>
<dbReference type="OrthoDB" id="27015at2157"/>
<dbReference type="InterPro" id="IPR027417">
    <property type="entry name" value="P-loop_NTPase"/>
</dbReference>
<feature type="domain" description="KaiC" evidence="3">
    <location>
        <begin position="1"/>
        <end position="227"/>
    </location>
</feature>
<dbReference type="InterPro" id="IPR014774">
    <property type="entry name" value="KaiC-like_dom"/>
</dbReference>
<accession>A0A7D5E7H6</accession>
<keyword evidence="1" id="KW-0547">Nucleotide-binding</keyword>
<dbReference type="GeneID" id="55821038"/>
<dbReference type="SUPFAM" id="SSF52540">
    <property type="entry name" value="P-loop containing nucleoside triphosphate hydrolases"/>
    <property type="match status" value="1"/>
</dbReference>
<gene>
    <name evidence="4" type="ORF">HWN40_05145</name>
</gene>
<dbReference type="PROSITE" id="PS51146">
    <property type="entry name" value="KAIC"/>
    <property type="match status" value="1"/>
</dbReference>
<organism evidence="4 5">
    <name type="scientific">Methanolobus zinderi</name>
    <dbReference type="NCBI Taxonomy" id="536044"/>
    <lineage>
        <taxon>Archaea</taxon>
        <taxon>Methanobacteriati</taxon>
        <taxon>Methanobacteriota</taxon>
        <taxon>Stenosarchaea group</taxon>
        <taxon>Methanomicrobia</taxon>
        <taxon>Methanosarcinales</taxon>
        <taxon>Methanosarcinaceae</taxon>
        <taxon>Methanolobus</taxon>
    </lineage>
</organism>
<name>A0A7D5E7H6_9EURY</name>
<dbReference type="Gene3D" id="3.40.50.300">
    <property type="entry name" value="P-loop containing nucleotide triphosphate hydrolases"/>
    <property type="match status" value="1"/>
</dbReference>
<evidence type="ECO:0000256" key="2">
    <source>
        <dbReference type="ARBA" id="ARBA00022840"/>
    </source>
</evidence>
<keyword evidence="2" id="KW-0067">ATP-binding</keyword>
<dbReference type="PANTHER" id="PTHR43637:SF1">
    <property type="entry name" value="UPF0273 PROTEIN TM_0370"/>
    <property type="match status" value="1"/>
</dbReference>
<keyword evidence="5" id="KW-1185">Reference proteome</keyword>
<proteinExistence type="predicted"/>
<dbReference type="RefSeq" id="WP_176964734.1">
    <property type="nucleotide sequence ID" value="NZ_CP058215.1"/>
</dbReference>
<protein>
    <recommendedName>
        <fullName evidence="3">KaiC domain-containing protein</fullName>
    </recommendedName>
</protein>
<dbReference type="InterPro" id="IPR010624">
    <property type="entry name" value="KaiC_dom"/>
</dbReference>
<dbReference type="KEGG" id="mzi:HWN40_05145"/>
<dbReference type="Pfam" id="PF06745">
    <property type="entry name" value="ATPase"/>
    <property type="match status" value="1"/>
</dbReference>
<evidence type="ECO:0000313" key="5">
    <source>
        <dbReference type="Proteomes" id="UP000509594"/>
    </source>
</evidence>